<comment type="caution">
    <text evidence="2">The sequence shown here is derived from an EMBL/GenBank/DDBJ whole genome shotgun (WGS) entry which is preliminary data.</text>
</comment>
<reference evidence="2" key="1">
    <citation type="submission" date="2020-08" db="EMBL/GenBank/DDBJ databases">
        <title>Plant Genome Project.</title>
        <authorList>
            <person name="Zhang R.-G."/>
        </authorList>
    </citation>
    <scope>NUCLEOTIDE SEQUENCE</scope>
    <source>
        <strain evidence="2">WSP0</strain>
        <tissue evidence="2">Leaf</tissue>
    </source>
</reference>
<dbReference type="EMBL" id="JACTNZ010000008">
    <property type="protein sequence ID" value="KAG5536804.1"/>
    <property type="molecule type" value="Genomic_DNA"/>
</dbReference>
<proteinExistence type="predicted"/>
<evidence type="ECO:0000256" key="1">
    <source>
        <dbReference type="SAM" id="MobiDB-lite"/>
    </source>
</evidence>
<name>A0AAV6JB78_9ERIC</name>
<organism evidence="2 3">
    <name type="scientific">Rhododendron griersonianum</name>
    <dbReference type="NCBI Taxonomy" id="479676"/>
    <lineage>
        <taxon>Eukaryota</taxon>
        <taxon>Viridiplantae</taxon>
        <taxon>Streptophyta</taxon>
        <taxon>Embryophyta</taxon>
        <taxon>Tracheophyta</taxon>
        <taxon>Spermatophyta</taxon>
        <taxon>Magnoliopsida</taxon>
        <taxon>eudicotyledons</taxon>
        <taxon>Gunneridae</taxon>
        <taxon>Pentapetalae</taxon>
        <taxon>asterids</taxon>
        <taxon>Ericales</taxon>
        <taxon>Ericaceae</taxon>
        <taxon>Ericoideae</taxon>
        <taxon>Rhodoreae</taxon>
        <taxon>Rhododendron</taxon>
    </lineage>
</organism>
<evidence type="ECO:0000313" key="2">
    <source>
        <dbReference type="EMBL" id="KAG5536804.1"/>
    </source>
</evidence>
<evidence type="ECO:0000313" key="3">
    <source>
        <dbReference type="Proteomes" id="UP000823749"/>
    </source>
</evidence>
<sequence>MEATSSSYEVPAETGYNYNGGSSDASEARAKHGNNKVGEGLARTKAVASTGVKKDEGKDIDVALRQLRRGSEVNPKHQKEK</sequence>
<keyword evidence="3" id="KW-1185">Reference proteome</keyword>
<protein>
    <submittedName>
        <fullName evidence="2">Uncharacterized protein</fullName>
    </submittedName>
</protein>
<feature type="region of interest" description="Disordered" evidence="1">
    <location>
        <begin position="1"/>
        <end position="42"/>
    </location>
</feature>
<dbReference type="Proteomes" id="UP000823749">
    <property type="component" value="Chromosome 8"/>
</dbReference>
<accession>A0AAV6JB78</accession>
<feature type="compositionally biased region" description="Polar residues" evidence="1">
    <location>
        <begin position="16"/>
        <end position="25"/>
    </location>
</feature>
<dbReference type="AlphaFoldDB" id="A0AAV6JB78"/>
<gene>
    <name evidence="2" type="ORF">RHGRI_024289</name>
</gene>